<evidence type="ECO:0000256" key="9">
    <source>
        <dbReference type="ARBA" id="ARBA00023065"/>
    </source>
</evidence>
<feature type="domain" description="SLBB" evidence="16">
    <location>
        <begin position="148"/>
        <end position="226"/>
    </location>
</feature>
<evidence type="ECO:0000256" key="13">
    <source>
        <dbReference type="ARBA" id="ARBA00023237"/>
    </source>
</evidence>
<dbReference type="GO" id="GO:0046930">
    <property type="term" value="C:pore complex"/>
    <property type="evidence" value="ECO:0007669"/>
    <property type="project" value="UniProtKB-KW"/>
</dbReference>
<dbReference type="RefSeq" id="WP_146382565.1">
    <property type="nucleotide sequence ID" value="NZ_VOEJ01000006.1"/>
</dbReference>
<keyword evidence="13" id="KW-0998">Cell outer membrane</keyword>
<keyword evidence="10" id="KW-0626">Porin</keyword>
<dbReference type="Pfam" id="PF22461">
    <property type="entry name" value="SLBB_2"/>
    <property type="match status" value="1"/>
</dbReference>
<keyword evidence="8" id="KW-0625">Polysaccharide transport</keyword>
<reference evidence="17 18" key="1">
    <citation type="submission" date="2019-07" db="EMBL/GenBank/DDBJ databases">
        <authorList>
            <person name="Kim J."/>
        </authorList>
    </citation>
    <scope>NUCLEOTIDE SEQUENCE [LARGE SCALE GENOMIC DNA]</scope>
    <source>
        <strain evidence="18">dk17</strain>
    </source>
</reference>
<keyword evidence="12" id="KW-0564">Palmitate</keyword>
<comment type="similarity">
    <text evidence="2">Belongs to the BexD/CtrA/VexA family.</text>
</comment>
<keyword evidence="11" id="KW-0472">Membrane</keyword>
<keyword evidence="5" id="KW-0762">Sugar transport</keyword>
<dbReference type="PANTHER" id="PTHR33619:SF3">
    <property type="entry name" value="POLYSACCHARIDE EXPORT PROTEIN GFCE-RELATED"/>
    <property type="match status" value="1"/>
</dbReference>
<evidence type="ECO:0000256" key="2">
    <source>
        <dbReference type="ARBA" id="ARBA00009450"/>
    </source>
</evidence>
<dbReference type="Gene3D" id="3.10.560.10">
    <property type="entry name" value="Outer membrane lipoprotein wza domain like"/>
    <property type="match status" value="1"/>
</dbReference>
<accession>A0A563U8C6</accession>
<dbReference type="PROSITE" id="PS51257">
    <property type="entry name" value="PROKAR_LIPOPROTEIN"/>
    <property type="match status" value="1"/>
</dbReference>
<gene>
    <name evidence="17" type="ORF">FPZ43_14120</name>
</gene>
<organism evidence="17 18">
    <name type="scientific">Mucilaginibacter pallidiroseus</name>
    <dbReference type="NCBI Taxonomy" id="2599295"/>
    <lineage>
        <taxon>Bacteria</taxon>
        <taxon>Pseudomonadati</taxon>
        <taxon>Bacteroidota</taxon>
        <taxon>Sphingobacteriia</taxon>
        <taxon>Sphingobacteriales</taxon>
        <taxon>Sphingobacteriaceae</taxon>
        <taxon>Mucilaginibacter</taxon>
    </lineage>
</organism>
<comment type="subcellular location">
    <subcellularLocation>
        <location evidence="1">Cell outer membrane</location>
        <topology evidence="1">Multi-pass membrane protein</topology>
    </subcellularLocation>
</comment>
<evidence type="ECO:0000256" key="4">
    <source>
        <dbReference type="ARBA" id="ARBA00022452"/>
    </source>
</evidence>
<name>A0A563U8C6_9SPHI</name>
<evidence type="ECO:0000256" key="12">
    <source>
        <dbReference type="ARBA" id="ARBA00023139"/>
    </source>
</evidence>
<evidence type="ECO:0000256" key="5">
    <source>
        <dbReference type="ARBA" id="ARBA00022597"/>
    </source>
</evidence>
<evidence type="ECO:0000259" key="15">
    <source>
        <dbReference type="Pfam" id="PF02563"/>
    </source>
</evidence>
<dbReference type="InterPro" id="IPR049712">
    <property type="entry name" value="Poly_export"/>
</dbReference>
<dbReference type="PANTHER" id="PTHR33619">
    <property type="entry name" value="POLYSACCHARIDE EXPORT PROTEIN GFCE-RELATED"/>
    <property type="match status" value="1"/>
</dbReference>
<keyword evidence="3" id="KW-0813">Transport</keyword>
<evidence type="ECO:0000256" key="7">
    <source>
        <dbReference type="ARBA" id="ARBA00022729"/>
    </source>
</evidence>
<evidence type="ECO:0000256" key="1">
    <source>
        <dbReference type="ARBA" id="ARBA00004571"/>
    </source>
</evidence>
<evidence type="ECO:0000256" key="14">
    <source>
        <dbReference type="ARBA" id="ARBA00023288"/>
    </source>
</evidence>
<dbReference type="EMBL" id="VOEJ01000006">
    <property type="protein sequence ID" value="TWR27600.1"/>
    <property type="molecule type" value="Genomic_DNA"/>
</dbReference>
<dbReference type="GO" id="GO:0015288">
    <property type="term" value="F:porin activity"/>
    <property type="evidence" value="ECO:0007669"/>
    <property type="project" value="UniProtKB-KW"/>
</dbReference>
<comment type="caution">
    <text evidence="17">The sequence shown here is derived from an EMBL/GenBank/DDBJ whole genome shotgun (WGS) entry which is preliminary data.</text>
</comment>
<keyword evidence="18" id="KW-1185">Reference proteome</keyword>
<evidence type="ECO:0000256" key="3">
    <source>
        <dbReference type="ARBA" id="ARBA00022448"/>
    </source>
</evidence>
<keyword evidence="14" id="KW-0449">Lipoprotein</keyword>
<sequence length="259" mass="28707">MSLKNFTNLFLIALVFLGMSSCTSYKNVPYFKDLPLDSIKTETIGNFTPLTIQPGDLLGLHVNSLNPDASYMFNYNLERPNGTSNLDKAEESAVIGYLVDQQGDIHLPLVGAVHLQGQSTLEASKTLEAKLVEVVKQPKVNVRIQNFKVSVLGDVKAPGTFNIVNERITVTEALSRAGDLNVTGIRNILLVREIDGKREYVPLDLKSKKIFTSPYYYLKNNDVIYVTPNRARSENDGSSFQRVSLLVSLLSVVAIILTR</sequence>
<dbReference type="Gene3D" id="3.30.1950.10">
    <property type="entry name" value="wza like domain"/>
    <property type="match status" value="1"/>
</dbReference>
<evidence type="ECO:0000256" key="6">
    <source>
        <dbReference type="ARBA" id="ARBA00022692"/>
    </source>
</evidence>
<evidence type="ECO:0000256" key="8">
    <source>
        <dbReference type="ARBA" id="ARBA00023047"/>
    </source>
</evidence>
<keyword evidence="9" id="KW-0406">Ion transport</keyword>
<dbReference type="AlphaFoldDB" id="A0A563U8C6"/>
<evidence type="ECO:0000256" key="11">
    <source>
        <dbReference type="ARBA" id="ARBA00023136"/>
    </source>
</evidence>
<dbReference type="Pfam" id="PF02563">
    <property type="entry name" value="Poly_export"/>
    <property type="match status" value="1"/>
</dbReference>
<dbReference type="GO" id="GO:0009279">
    <property type="term" value="C:cell outer membrane"/>
    <property type="evidence" value="ECO:0007669"/>
    <property type="project" value="UniProtKB-SubCell"/>
</dbReference>
<keyword evidence="6" id="KW-0812">Transmembrane</keyword>
<dbReference type="InterPro" id="IPR054765">
    <property type="entry name" value="SLBB_dom"/>
</dbReference>
<protein>
    <submittedName>
        <fullName evidence="17">Polysaccharide export protein</fullName>
    </submittedName>
</protein>
<evidence type="ECO:0000313" key="18">
    <source>
        <dbReference type="Proteomes" id="UP000320042"/>
    </source>
</evidence>
<keyword evidence="7" id="KW-0732">Signal</keyword>
<evidence type="ECO:0000256" key="10">
    <source>
        <dbReference type="ARBA" id="ARBA00023114"/>
    </source>
</evidence>
<evidence type="ECO:0000313" key="17">
    <source>
        <dbReference type="EMBL" id="TWR27600.1"/>
    </source>
</evidence>
<proteinExistence type="inferred from homology"/>
<dbReference type="OrthoDB" id="662756at2"/>
<dbReference type="Proteomes" id="UP000320042">
    <property type="component" value="Unassembled WGS sequence"/>
</dbReference>
<evidence type="ECO:0000259" key="16">
    <source>
        <dbReference type="Pfam" id="PF22461"/>
    </source>
</evidence>
<dbReference type="InterPro" id="IPR003715">
    <property type="entry name" value="Poly_export_N"/>
</dbReference>
<dbReference type="GO" id="GO:0015159">
    <property type="term" value="F:polysaccharide transmembrane transporter activity"/>
    <property type="evidence" value="ECO:0007669"/>
    <property type="project" value="InterPro"/>
</dbReference>
<dbReference type="GO" id="GO:0006811">
    <property type="term" value="P:monoatomic ion transport"/>
    <property type="evidence" value="ECO:0007669"/>
    <property type="project" value="UniProtKB-KW"/>
</dbReference>
<feature type="domain" description="Polysaccharide export protein N-terminal" evidence="15">
    <location>
        <begin position="50"/>
        <end position="144"/>
    </location>
</feature>
<keyword evidence="4" id="KW-1134">Transmembrane beta strand</keyword>